<gene>
    <name evidence="2" type="ORF">HMPREF2137_07540</name>
</gene>
<evidence type="ECO:0000313" key="3">
    <source>
        <dbReference type="Proteomes" id="UP000029556"/>
    </source>
</evidence>
<accession>A0A096BN71</accession>
<sequence>MKRRLMAWMMVLTFISALLVKDVHAHRVTVQQLDQTEQHQTTVQTYCYICNFDLCKMSMPKLFVWQPVLLVKRIVKPLFTAQIVYREPLAVNAHSPPFLIHNS</sequence>
<reference evidence="2 3" key="1">
    <citation type="submission" date="2014-07" db="EMBL/GenBank/DDBJ databases">
        <authorList>
            <person name="McCorrison J."/>
            <person name="Sanka R."/>
            <person name="Torralba M."/>
            <person name="Gillis M."/>
            <person name="Haft D.H."/>
            <person name="Methe B."/>
            <person name="Sutton G."/>
            <person name="Nelson K.E."/>
        </authorList>
    </citation>
    <scope>NUCLEOTIDE SEQUENCE [LARGE SCALE GENOMIC DNA]</scope>
    <source>
        <strain evidence="2 3">DNF00853</strain>
    </source>
</reference>
<feature type="chain" id="PRO_5001918301" evidence="1">
    <location>
        <begin position="26"/>
        <end position="103"/>
    </location>
</feature>
<dbReference type="RefSeq" id="WP_036873229.1">
    <property type="nucleotide sequence ID" value="NZ_JRNN01000066.1"/>
</dbReference>
<evidence type="ECO:0000313" key="2">
    <source>
        <dbReference type="EMBL" id="KGF34629.1"/>
    </source>
</evidence>
<name>A0A096BN71_9BACT</name>
<dbReference type="AlphaFoldDB" id="A0A096BN71"/>
<dbReference type="EMBL" id="JRNN01000066">
    <property type="protein sequence ID" value="KGF34629.1"/>
    <property type="molecule type" value="Genomic_DNA"/>
</dbReference>
<organism evidence="2 3">
    <name type="scientific">Hoylesella buccalis DNF00853</name>
    <dbReference type="NCBI Taxonomy" id="1401074"/>
    <lineage>
        <taxon>Bacteria</taxon>
        <taxon>Pseudomonadati</taxon>
        <taxon>Bacteroidota</taxon>
        <taxon>Bacteroidia</taxon>
        <taxon>Bacteroidales</taxon>
        <taxon>Prevotellaceae</taxon>
        <taxon>Hoylesella</taxon>
    </lineage>
</organism>
<comment type="caution">
    <text evidence="2">The sequence shown here is derived from an EMBL/GenBank/DDBJ whole genome shotgun (WGS) entry which is preliminary data.</text>
</comment>
<dbReference type="OrthoDB" id="1076439at2"/>
<protein>
    <submittedName>
        <fullName evidence="2">Uncharacterized protein</fullName>
    </submittedName>
</protein>
<proteinExistence type="predicted"/>
<evidence type="ECO:0000256" key="1">
    <source>
        <dbReference type="SAM" id="SignalP"/>
    </source>
</evidence>
<dbReference type="Proteomes" id="UP000029556">
    <property type="component" value="Unassembled WGS sequence"/>
</dbReference>
<keyword evidence="1" id="KW-0732">Signal</keyword>
<feature type="signal peptide" evidence="1">
    <location>
        <begin position="1"/>
        <end position="25"/>
    </location>
</feature>